<dbReference type="InterPro" id="IPR002642">
    <property type="entry name" value="LysoPLipase_cat_dom"/>
</dbReference>
<evidence type="ECO:0000256" key="1">
    <source>
        <dbReference type="ARBA" id="ARBA00008780"/>
    </source>
</evidence>
<dbReference type="Proteomes" id="UP001143981">
    <property type="component" value="Unassembled WGS sequence"/>
</dbReference>
<dbReference type="GO" id="GO:0004623">
    <property type="term" value="F:phospholipase A2 activity"/>
    <property type="evidence" value="ECO:0007669"/>
    <property type="project" value="TreeGrafter"/>
</dbReference>
<dbReference type="SUPFAM" id="SSF52151">
    <property type="entry name" value="FabD/lysophospholipase-like"/>
    <property type="match status" value="1"/>
</dbReference>
<evidence type="ECO:0000256" key="3">
    <source>
        <dbReference type="ARBA" id="ARBA00022963"/>
    </source>
</evidence>
<evidence type="ECO:0000256" key="4">
    <source>
        <dbReference type="ARBA" id="ARBA00023098"/>
    </source>
</evidence>
<evidence type="ECO:0000256" key="6">
    <source>
        <dbReference type="RuleBase" id="RU362103"/>
    </source>
</evidence>
<evidence type="ECO:0000313" key="10">
    <source>
        <dbReference type="Proteomes" id="UP001143981"/>
    </source>
</evidence>
<comment type="similarity">
    <text evidence="1 6">Belongs to the lysophospholipase family.</text>
</comment>
<dbReference type="GO" id="GO:0004622">
    <property type="term" value="F:phosphatidylcholine lysophospholipase activity"/>
    <property type="evidence" value="ECO:0007669"/>
    <property type="project" value="UniProtKB-EC"/>
</dbReference>
<feature type="region of interest" description="Disordered" evidence="7">
    <location>
        <begin position="1"/>
        <end position="45"/>
    </location>
</feature>
<feature type="non-terminal residue" evidence="9">
    <location>
        <position position="601"/>
    </location>
</feature>
<evidence type="ECO:0000256" key="2">
    <source>
        <dbReference type="ARBA" id="ARBA00022801"/>
    </source>
</evidence>
<feature type="compositionally biased region" description="Pro residues" evidence="7">
    <location>
        <begin position="108"/>
        <end position="117"/>
    </location>
</feature>
<evidence type="ECO:0000256" key="7">
    <source>
        <dbReference type="SAM" id="MobiDB-lite"/>
    </source>
</evidence>
<proteinExistence type="inferred from homology"/>
<dbReference type="PROSITE" id="PS51210">
    <property type="entry name" value="PLA2C"/>
    <property type="match status" value="1"/>
</dbReference>
<dbReference type="Gene3D" id="3.40.1090.10">
    <property type="entry name" value="Cytosolic phospholipase A2 catalytic domain"/>
    <property type="match status" value="2"/>
</dbReference>
<feature type="compositionally biased region" description="Low complexity" evidence="7">
    <location>
        <begin position="358"/>
        <end position="382"/>
    </location>
</feature>
<gene>
    <name evidence="9" type="ORF">LPJ61_006000</name>
</gene>
<keyword evidence="3 5" id="KW-0442">Lipid degradation</keyword>
<dbReference type="GO" id="GO:0005829">
    <property type="term" value="C:cytosol"/>
    <property type="evidence" value="ECO:0007669"/>
    <property type="project" value="TreeGrafter"/>
</dbReference>
<feature type="region of interest" description="Disordered" evidence="7">
    <location>
        <begin position="102"/>
        <end position="142"/>
    </location>
</feature>
<dbReference type="EC" id="3.1.1.5" evidence="6"/>
<dbReference type="Pfam" id="PF01735">
    <property type="entry name" value="PLA2_B"/>
    <property type="match status" value="1"/>
</dbReference>
<keyword evidence="4 5" id="KW-0443">Lipid metabolism</keyword>
<protein>
    <recommendedName>
        <fullName evidence="6">Lysophospholipase</fullName>
        <ecNumber evidence="6">3.1.1.5</ecNumber>
    </recommendedName>
</protein>
<evidence type="ECO:0000313" key="9">
    <source>
        <dbReference type="EMBL" id="KAJ1721757.1"/>
    </source>
</evidence>
<accession>A0A9W7Y0M0</accession>
<feature type="region of interest" description="Disordered" evidence="7">
    <location>
        <begin position="358"/>
        <end position="392"/>
    </location>
</feature>
<sequence length="601" mass="63696">MPDTEQAHRAAEHSMPREANDNGASASVGASPPPPQPERPPDEAWYIELVEILKALGGSVPTRSAQPPPDQPPEGHGLDERLDYVAWLAAAKTRLDDLAARMGLSEGMPPPPPPPSPSSSAAAATQQEQSEGPASGSDPAGWLKGQALERIAMLQASLNRQLEDARASLEDAVQNMLPPQLRQAWITECAQLCLDRETHPELSEAASVRIGRGICDSEARFQTTRAEAIRMAFAEFIGVSAGTIDVRDIPVIAIAGSGGGFRAMVATLGSYRAMHQAGLAQCVMYDAAVSGSSWAVAALHTYGRGNPYVVLDSVRQAIKTSMFSAPNLAEFVSEKDAIAKQVFSEMATRSLLLLSRTRADPPTTSTAADPPATSTAAGALEPGPGGAVSQGTAPTLTGVASKAWDGLALIAGWAVDTVLPMARRAQRAGPSAAEPVLATVDDLLHAAGTTLRSLATLPMSIVDLYGALLFRKLLVQHSRGADDGSKPEMELEPQWVRLSAQREAVDQGRQPMPIYTAVRHFLGSNNNDPARAQNRRYQWFELSPYEIGSIDHGVWVASWAFGRPMAGGREQARIGEAHFGSILGAVSSAFCASAKAMVMEL</sequence>
<dbReference type="OrthoDB" id="6121437at2759"/>
<organism evidence="9 10">
    <name type="scientific">Coemansia biformis</name>
    <dbReference type="NCBI Taxonomy" id="1286918"/>
    <lineage>
        <taxon>Eukaryota</taxon>
        <taxon>Fungi</taxon>
        <taxon>Fungi incertae sedis</taxon>
        <taxon>Zoopagomycota</taxon>
        <taxon>Kickxellomycotina</taxon>
        <taxon>Kickxellomycetes</taxon>
        <taxon>Kickxellales</taxon>
        <taxon>Kickxellaceae</taxon>
        <taxon>Coemansia</taxon>
    </lineage>
</organism>
<reference evidence="9" key="1">
    <citation type="submission" date="2022-07" db="EMBL/GenBank/DDBJ databases">
        <title>Phylogenomic reconstructions and comparative analyses of Kickxellomycotina fungi.</title>
        <authorList>
            <person name="Reynolds N.K."/>
            <person name="Stajich J.E."/>
            <person name="Barry K."/>
            <person name="Grigoriev I.V."/>
            <person name="Crous P."/>
            <person name="Smith M.E."/>
        </authorList>
    </citation>
    <scope>NUCLEOTIDE SEQUENCE</scope>
    <source>
        <strain evidence="9">BCRC 34381</strain>
    </source>
</reference>
<keyword evidence="2 5" id="KW-0378">Hydrolase</keyword>
<comment type="caution">
    <text evidence="9">The sequence shown here is derived from an EMBL/GenBank/DDBJ whole genome shotgun (WGS) entry which is preliminary data.</text>
</comment>
<feature type="compositionally biased region" description="Basic and acidic residues" evidence="7">
    <location>
        <begin position="1"/>
        <end position="20"/>
    </location>
</feature>
<evidence type="ECO:0000259" key="8">
    <source>
        <dbReference type="PROSITE" id="PS51210"/>
    </source>
</evidence>
<evidence type="ECO:0000256" key="5">
    <source>
        <dbReference type="PROSITE-ProRule" id="PRU00555"/>
    </source>
</evidence>
<name>A0A9W7Y0M0_9FUNG</name>
<dbReference type="PANTHER" id="PTHR10728:SF40">
    <property type="entry name" value="PATATIN FAMILY PROTEIN"/>
    <property type="match status" value="1"/>
</dbReference>
<comment type="catalytic activity">
    <reaction evidence="6">
        <text>a 1-acyl-sn-glycero-3-phosphocholine + H2O = sn-glycerol 3-phosphocholine + a fatty acid + H(+)</text>
        <dbReference type="Rhea" id="RHEA:15177"/>
        <dbReference type="ChEBI" id="CHEBI:15377"/>
        <dbReference type="ChEBI" id="CHEBI:15378"/>
        <dbReference type="ChEBI" id="CHEBI:16870"/>
        <dbReference type="ChEBI" id="CHEBI:28868"/>
        <dbReference type="ChEBI" id="CHEBI:58168"/>
        <dbReference type="EC" id="3.1.1.5"/>
    </reaction>
</comment>
<dbReference type="EMBL" id="JANBOI010002454">
    <property type="protein sequence ID" value="KAJ1721757.1"/>
    <property type="molecule type" value="Genomic_DNA"/>
</dbReference>
<keyword evidence="10" id="KW-1185">Reference proteome</keyword>
<feature type="region of interest" description="Disordered" evidence="7">
    <location>
        <begin position="57"/>
        <end position="78"/>
    </location>
</feature>
<dbReference type="AlphaFoldDB" id="A0A9W7Y0M0"/>
<dbReference type="InterPro" id="IPR016035">
    <property type="entry name" value="Acyl_Trfase/lysoPLipase"/>
</dbReference>
<dbReference type="PANTHER" id="PTHR10728">
    <property type="entry name" value="CYTOSOLIC PHOSPHOLIPASE A2"/>
    <property type="match status" value="1"/>
</dbReference>
<dbReference type="GO" id="GO:0046475">
    <property type="term" value="P:glycerophospholipid catabolic process"/>
    <property type="evidence" value="ECO:0007669"/>
    <property type="project" value="TreeGrafter"/>
</dbReference>
<feature type="domain" description="PLA2c" evidence="8">
    <location>
        <begin position="198"/>
        <end position="601"/>
    </location>
</feature>